<dbReference type="SMART" id="SM00421">
    <property type="entry name" value="HTH_LUXR"/>
    <property type="match status" value="1"/>
</dbReference>
<reference evidence="7" key="1">
    <citation type="journal article" date="2019" name="Int. J. Syst. Evol. Microbiol.">
        <title>The Global Catalogue of Microorganisms (GCM) 10K type strain sequencing project: providing services to taxonomists for standard genome sequencing and annotation.</title>
        <authorList>
            <consortium name="The Broad Institute Genomics Platform"/>
            <consortium name="The Broad Institute Genome Sequencing Center for Infectious Disease"/>
            <person name="Wu L."/>
            <person name="Ma J."/>
        </authorList>
    </citation>
    <scope>NUCLEOTIDE SEQUENCE [LARGE SCALE GENOMIC DNA]</scope>
    <source>
        <strain evidence="7">JCM 17925</strain>
    </source>
</reference>
<dbReference type="CDD" id="cd06170">
    <property type="entry name" value="LuxR_C_like"/>
    <property type="match status" value="1"/>
</dbReference>
<evidence type="ECO:0000313" key="7">
    <source>
        <dbReference type="Proteomes" id="UP001500936"/>
    </source>
</evidence>
<dbReference type="PROSITE" id="PS50043">
    <property type="entry name" value="HTH_LUXR_2"/>
    <property type="match status" value="1"/>
</dbReference>
<protein>
    <submittedName>
        <fullName evidence="6">Response regulator transcription factor</fullName>
    </submittedName>
</protein>
<organism evidence="6 7">
    <name type="scientific">Nibrella viscosa</name>
    <dbReference type="NCBI Taxonomy" id="1084524"/>
    <lineage>
        <taxon>Bacteria</taxon>
        <taxon>Pseudomonadati</taxon>
        <taxon>Bacteroidota</taxon>
        <taxon>Cytophagia</taxon>
        <taxon>Cytophagales</taxon>
        <taxon>Spirosomataceae</taxon>
        <taxon>Nibrella</taxon>
    </lineage>
</organism>
<comment type="caution">
    <text evidence="6">The sequence shown here is derived from an EMBL/GenBank/DDBJ whole genome shotgun (WGS) entry which is preliminary data.</text>
</comment>
<dbReference type="InterPro" id="IPR001789">
    <property type="entry name" value="Sig_transdc_resp-reg_receiver"/>
</dbReference>
<sequence>MLWSLRLRHPNAKNLPRMIRVSIYDDNDSLRDTLALLFDATDDLLPTGTYANALSVVENVSRDQPDVILMDIDMPGRTGIEAVRLLRDANRLPGVKILMLTVFDDTERIFDAISAGAVGYLLKKTPGDRIADAIRDVMDGGAAMTPSVALKVLAAFQQAGSRSVKPDMMALTDKEREVLQRLVEGDSYKLIAYHCGISMGTVRTHIVNIYEKLHVNSKSEAVARALKTGMFK</sequence>
<evidence type="ECO:0000313" key="6">
    <source>
        <dbReference type="EMBL" id="GAA4410877.1"/>
    </source>
</evidence>
<dbReference type="PANTHER" id="PTHR43214">
    <property type="entry name" value="TWO-COMPONENT RESPONSE REGULATOR"/>
    <property type="match status" value="1"/>
</dbReference>
<dbReference type="Pfam" id="PF00196">
    <property type="entry name" value="GerE"/>
    <property type="match status" value="1"/>
</dbReference>
<feature type="modified residue" description="4-aspartylphosphate" evidence="3">
    <location>
        <position position="71"/>
    </location>
</feature>
<dbReference type="InterPro" id="IPR016032">
    <property type="entry name" value="Sig_transdc_resp-reg_C-effctor"/>
</dbReference>
<dbReference type="PRINTS" id="PR00038">
    <property type="entry name" value="HTHLUXR"/>
</dbReference>
<dbReference type="SMART" id="SM00448">
    <property type="entry name" value="REC"/>
    <property type="match status" value="1"/>
</dbReference>
<dbReference type="InterPro" id="IPR058245">
    <property type="entry name" value="NreC/VraR/RcsB-like_REC"/>
</dbReference>
<keyword evidence="1 3" id="KW-0597">Phosphoprotein</keyword>
<name>A0ABP8KN51_9BACT</name>
<evidence type="ECO:0000256" key="2">
    <source>
        <dbReference type="ARBA" id="ARBA00023125"/>
    </source>
</evidence>
<dbReference type="EMBL" id="BAABHB010000007">
    <property type="protein sequence ID" value="GAA4410877.1"/>
    <property type="molecule type" value="Genomic_DNA"/>
</dbReference>
<keyword evidence="2" id="KW-0238">DNA-binding</keyword>
<dbReference type="PROSITE" id="PS00622">
    <property type="entry name" value="HTH_LUXR_1"/>
    <property type="match status" value="1"/>
</dbReference>
<keyword evidence="7" id="KW-1185">Reference proteome</keyword>
<dbReference type="CDD" id="cd17535">
    <property type="entry name" value="REC_NarL-like"/>
    <property type="match status" value="1"/>
</dbReference>
<dbReference type="InterPro" id="IPR011006">
    <property type="entry name" value="CheY-like_superfamily"/>
</dbReference>
<feature type="domain" description="HTH luxR-type" evidence="4">
    <location>
        <begin position="164"/>
        <end position="229"/>
    </location>
</feature>
<gene>
    <name evidence="6" type="ORF">GCM10023187_36020</name>
</gene>
<evidence type="ECO:0000256" key="3">
    <source>
        <dbReference type="PROSITE-ProRule" id="PRU00169"/>
    </source>
</evidence>
<dbReference type="SUPFAM" id="SSF52172">
    <property type="entry name" value="CheY-like"/>
    <property type="match status" value="1"/>
</dbReference>
<dbReference type="InterPro" id="IPR039420">
    <property type="entry name" value="WalR-like"/>
</dbReference>
<dbReference type="SUPFAM" id="SSF46894">
    <property type="entry name" value="C-terminal effector domain of the bipartite response regulators"/>
    <property type="match status" value="1"/>
</dbReference>
<proteinExistence type="predicted"/>
<dbReference type="PROSITE" id="PS50110">
    <property type="entry name" value="RESPONSE_REGULATORY"/>
    <property type="match status" value="1"/>
</dbReference>
<dbReference type="Gene3D" id="3.40.50.2300">
    <property type="match status" value="1"/>
</dbReference>
<feature type="domain" description="Response regulatory" evidence="5">
    <location>
        <begin position="20"/>
        <end position="138"/>
    </location>
</feature>
<accession>A0ABP8KN51</accession>
<evidence type="ECO:0000256" key="1">
    <source>
        <dbReference type="ARBA" id="ARBA00022553"/>
    </source>
</evidence>
<dbReference type="Proteomes" id="UP001500936">
    <property type="component" value="Unassembled WGS sequence"/>
</dbReference>
<dbReference type="InterPro" id="IPR000792">
    <property type="entry name" value="Tscrpt_reg_LuxR_C"/>
</dbReference>
<dbReference type="Pfam" id="PF00072">
    <property type="entry name" value="Response_reg"/>
    <property type="match status" value="1"/>
</dbReference>
<evidence type="ECO:0000259" key="4">
    <source>
        <dbReference type="PROSITE" id="PS50043"/>
    </source>
</evidence>
<dbReference type="RefSeq" id="WP_345269282.1">
    <property type="nucleotide sequence ID" value="NZ_BAABHB010000007.1"/>
</dbReference>
<evidence type="ECO:0000259" key="5">
    <source>
        <dbReference type="PROSITE" id="PS50110"/>
    </source>
</evidence>